<accession>A0A6M3KW57</accession>
<protein>
    <submittedName>
        <fullName evidence="1">Uncharacterized protein</fullName>
    </submittedName>
</protein>
<organism evidence="1">
    <name type="scientific">viral metagenome</name>
    <dbReference type="NCBI Taxonomy" id="1070528"/>
    <lineage>
        <taxon>unclassified sequences</taxon>
        <taxon>metagenomes</taxon>
        <taxon>organismal metagenomes</taxon>
    </lineage>
</organism>
<dbReference type="EMBL" id="MT142630">
    <property type="protein sequence ID" value="QJA86357.1"/>
    <property type="molecule type" value="Genomic_DNA"/>
</dbReference>
<sequence>MADITSKLQGNVSNEGKVNWRGDQVTVAQGGQSIYDSSSVALADLGERKVVGDRVFRYAKAKVGLSAGQVAQFNSEHLESIAFGSAITQGAGIRAFTITAATAITANTYAEGYLVCAQGATDSNLGMTYRIKSHALGSSAGTCALVLYDEIKYSVQLTSTWGVTQNIYAAANPSTANQVPLGVAPITVTTGDYFWLQTWGPAPVLGTCGVGAHLVSSVSGRATVITSALAQFSIGSPLVTLAAATNYDLVFLTIAP</sequence>
<evidence type="ECO:0000313" key="1">
    <source>
        <dbReference type="EMBL" id="QJA86357.1"/>
    </source>
</evidence>
<name>A0A6M3KW57_9ZZZZ</name>
<gene>
    <name evidence="1" type="ORF">MM415B02096_0009</name>
</gene>
<proteinExistence type="predicted"/>
<reference evidence="1" key="1">
    <citation type="submission" date="2020-03" db="EMBL/GenBank/DDBJ databases">
        <title>The deep terrestrial virosphere.</title>
        <authorList>
            <person name="Holmfeldt K."/>
            <person name="Nilsson E."/>
            <person name="Simone D."/>
            <person name="Lopez-Fernandez M."/>
            <person name="Wu X."/>
            <person name="de Brujin I."/>
            <person name="Lundin D."/>
            <person name="Andersson A."/>
            <person name="Bertilsson S."/>
            <person name="Dopson M."/>
        </authorList>
    </citation>
    <scope>NUCLEOTIDE SEQUENCE</scope>
    <source>
        <strain evidence="1">MM415B02096</strain>
    </source>
</reference>
<dbReference type="AlphaFoldDB" id="A0A6M3KW57"/>